<sequence length="103" mass="11865">MIRFMTSRSTSLNHPISLFASSKGLVKREMLGESQLLQTYCLNNVLIEIFSFGIPSMGLIYLSIFSIQCIERFEMLFQGYKISHHEYSSIQAIQVQDSAYTRE</sequence>
<evidence type="ECO:0000313" key="2">
    <source>
        <dbReference type="EMBL" id="KAK9090637.1"/>
    </source>
</evidence>
<organism evidence="2 3">
    <name type="scientific">Stephania japonica</name>
    <dbReference type="NCBI Taxonomy" id="461633"/>
    <lineage>
        <taxon>Eukaryota</taxon>
        <taxon>Viridiplantae</taxon>
        <taxon>Streptophyta</taxon>
        <taxon>Embryophyta</taxon>
        <taxon>Tracheophyta</taxon>
        <taxon>Spermatophyta</taxon>
        <taxon>Magnoliopsida</taxon>
        <taxon>Ranunculales</taxon>
        <taxon>Menispermaceae</taxon>
        <taxon>Menispermoideae</taxon>
        <taxon>Cissampelideae</taxon>
        <taxon>Stephania</taxon>
    </lineage>
</organism>
<feature type="transmembrane region" description="Helical" evidence="1">
    <location>
        <begin position="45"/>
        <end position="67"/>
    </location>
</feature>
<reference evidence="2 3" key="1">
    <citation type="submission" date="2024-01" db="EMBL/GenBank/DDBJ databases">
        <title>Genome assemblies of Stephania.</title>
        <authorList>
            <person name="Yang L."/>
        </authorList>
    </citation>
    <scope>NUCLEOTIDE SEQUENCE [LARGE SCALE GENOMIC DNA]</scope>
    <source>
        <strain evidence="2">QJT</strain>
        <tissue evidence="2">Leaf</tissue>
    </source>
</reference>
<dbReference type="Proteomes" id="UP001417504">
    <property type="component" value="Unassembled WGS sequence"/>
</dbReference>
<keyword evidence="1" id="KW-0812">Transmembrane</keyword>
<protein>
    <submittedName>
        <fullName evidence="2">Uncharacterized protein</fullName>
    </submittedName>
</protein>
<dbReference type="AlphaFoldDB" id="A0AAP0EFG8"/>
<gene>
    <name evidence="2" type="ORF">Sjap_023814</name>
</gene>
<keyword evidence="3" id="KW-1185">Reference proteome</keyword>
<evidence type="ECO:0000256" key="1">
    <source>
        <dbReference type="SAM" id="Phobius"/>
    </source>
</evidence>
<comment type="caution">
    <text evidence="2">The sequence shown here is derived from an EMBL/GenBank/DDBJ whole genome shotgun (WGS) entry which is preliminary data.</text>
</comment>
<name>A0AAP0EFG8_9MAGN</name>
<accession>A0AAP0EFG8</accession>
<dbReference type="EMBL" id="JBBNAE010000010">
    <property type="protein sequence ID" value="KAK9090637.1"/>
    <property type="molecule type" value="Genomic_DNA"/>
</dbReference>
<keyword evidence="1" id="KW-0472">Membrane</keyword>
<keyword evidence="1" id="KW-1133">Transmembrane helix</keyword>
<evidence type="ECO:0000313" key="3">
    <source>
        <dbReference type="Proteomes" id="UP001417504"/>
    </source>
</evidence>
<proteinExistence type="predicted"/>